<gene>
    <name evidence="1" type="ORF">NDU88_003717</name>
</gene>
<proteinExistence type="predicted"/>
<evidence type="ECO:0000313" key="2">
    <source>
        <dbReference type="Proteomes" id="UP001066276"/>
    </source>
</evidence>
<organism evidence="1 2">
    <name type="scientific">Pleurodeles waltl</name>
    <name type="common">Iberian ribbed newt</name>
    <dbReference type="NCBI Taxonomy" id="8319"/>
    <lineage>
        <taxon>Eukaryota</taxon>
        <taxon>Metazoa</taxon>
        <taxon>Chordata</taxon>
        <taxon>Craniata</taxon>
        <taxon>Vertebrata</taxon>
        <taxon>Euteleostomi</taxon>
        <taxon>Amphibia</taxon>
        <taxon>Batrachia</taxon>
        <taxon>Caudata</taxon>
        <taxon>Salamandroidea</taxon>
        <taxon>Salamandridae</taxon>
        <taxon>Pleurodelinae</taxon>
        <taxon>Pleurodeles</taxon>
    </lineage>
</organism>
<protein>
    <submittedName>
        <fullName evidence="1">Uncharacterized protein</fullName>
    </submittedName>
</protein>
<dbReference type="AlphaFoldDB" id="A0AAV7UZR5"/>
<evidence type="ECO:0000313" key="1">
    <source>
        <dbReference type="EMBL" id="KAJ1194428.1"/>
    </source>
</evidence>
<sequence length="121" mass="13500">MFCAINATRQAHSVPTVVGKGRLYYDPWALWRDIRLPVGKVIHRRAGRWTARPPSPRAQSQAGAALNIMPRYHANTAPSEPRLSSLDLISAASNWLWFPRGLRCKVSDILRGIALPFGTLI</sequence>
<accession>A0AAV7UZR5</accession>
<name>A0AAV7UZR5_PLEWA</name>
<reference evidence="1" key="1">
    <citation type="journal article" date="2022" name="bioRxiv">
        <title>Sequencing and chromosome-scale assembly of the giantPleurodeles waltlgenome.</title>
        <authorList>
            <person name="Brown T."/>
            <person name="Elewa A."/>
            <person name="Iarovenko S."/>
            <person name="Subramanian E."/>
            <person name="Araus A.J."/>
            <person name="Petzold A."/>
            <person name="Susuki M."/>
            <person name="Suzuki K.-i.T."/>
            <person name="Hayashi T."/>
            <person name="Toyoda A."/>
            <person name="Oliveira C."/>
            <person name="Osipova E."/>
            <person name="Leigh N.D."/>
            <person name="Simon A."/>
            <person name="Yun M.H."/>
        </authorList>
    </citation>
    <scope>NUCLEOTIDE SEQUENCE</scope>
    <source>
        <strain evidence="1">20211129_DDA</strain>
        <tissue evidence="1">Liver</tissue>
    </source>
</reference>
<comment type="caution">
    <text evidence="1">The sequence shown here is derived from an EMBL/GenBank/DDBJ whole genome shotgun (WGS) entry which is preliminary data.</text>
</comment>
<dbReference type="Proteomes" id="UP001066276">
    <property type="component" value="Chromosome 2_2"/>
</dbReference>
<keyword evidence="2" id="KW-1185">Reference proteome</keyword>
<dbReference type="EMBL" id="JANPWB010000004">
    <property type="protein sequence ID" value="KAJ1194428.1"/>
    <property type="molecule type" value="Genomic_DNA"/>
</dbReference>